<feature type="region of interest" description="Disordered" evidence="1">
    <location>
        <begin position="1"/>
        <end position="30"/>
    </location>
</feature>
<reference evidence="2 3" key="1">
    <citation type="submission" date="2021-06" db="EMBL/GenBank/DDBJ databases">
        <title>Caerostris extrusa draft genome.</title>
        <authorList>
            <person name="Kono N."/>
            <person name="Arakawa K."/>
        </authorList>
    </citation>
    <scope>NUCLEOTIDE SEQUENCE [LARGE SCALE GENOMIC DNA]</scope>
</reference>
<dbReference type="Proteomes" id="UP001054945">
    <property type="component" value="Unassembled WGS sequence"/>
</dbReference>
<accession>A0AAV4MXH3</accession>
<keyword evidence="3" id="KW-1185">Reference proteome</keyword>
<proteinExistence type="predicted"/>
<comment type="caution">
    <text evidence="2">The sequence shown here is derived from an EMBL/GenBank/DDBJ whole genome shotgun (WGS) entry which is preliminary data.</text>
</comment>
<sequence length="108" mass="12609">MGCQPARNEVQQKKRFHRSPSGPFSARIPDSIRMHKRTTGNDFSKGRKWILQASGIFREGEGGKFGKCFSFPILRQNMLGRIQPDFRMQDFIFIFHENILFLKVNIHP</sequence>
<name>A0AAV4MXH3_CAEEX</name>
<evidence type="ECO:0000313" key="3">
    <source>
        <dbReference type="Proteomes" id="UP001054945"/>
    </source>
</evidence>
<evidence type="ECO:0008006" key="4">
    <source>
        <dbReference type="Google" id="ProtNLM"/>
    </source>
</evidence>
<protein>
    <recommendedName>
        <fullName evidence="4">Ycf15</fullName>
    </recommendedName>
</protein>
<organism evidence="2 3">
    <name type="scientific">Caerostris extrusa</name>
    <name type="common">Bark spider</name>
    <name type="synonym">Caerostris bankana</name>
    <dbReference type="NCBI Taxonomy" id="172846"/>
    <lineage>
        <taxon>Eukaryota</taxon>
        <taxon>Metazoa</taxon>
        <taxon>Ecdysozoa</taxon>
        <taxon>Arthropoda</taxon>
        <taxon>Chelicerata</taxon>
        <taxon>Arachnida</taxon>
        <taxon>Araneae</taxon>
        <taxon>Araneomorphae</taxon>
        <taxon>Entelegynae</taxon>
        <taxon>Araneoidea</taxon>
        <taxon>Araneidae</taxon>
        <taxon>Caerostris</taxon>
    </lineage>
</organism>
<gene>
    <name evidence="2" type="ORF">CEXT_764561</name>
</gene>
<evidence type="ECO:0000313" key="2">
    <source>
        <dbReference type="EMBL" id="GIX76626.1"/>
    </source>
</evidence>
<dbReference type="AlphaFoldDB" id="A0AAV4MXH3"/>
<evidence type="ECO:0000256" key="1">
    <source>
        <dbReference type="SAM" id="MobiDB-lite"/>
    </source>
</evidence>
<dbReference type="EMBL" id="BPLR01020271">
    <property type="protein sequence ID" value="GIX76626.1"/>
    <property type="molecule type" value="Genomic_DNA"/>
</dbReference>